<gene>
    <name evidence="2" type="ORF">G5C51_04345</name>
</gene>
<organism evidence="2 3">
    <name type="scientific">Streptomyces coryli</name>
    <dbReference type="NCBI Taxonomy" id="1128680"/>
    <lineage>
        <taxon>Bacteria</taxon>
        <taxon>Bacillati</taxon>
        <taxon>Actinomycetota</taxon>
        <taxon>Actinomycetes</taxon>
        <taxon>Kitasatosporales</taxon>
        <taxon>Streptomycetaceae</taxon>
        <taxon>Streptomyces</taxon>
    </lineage>
</organism>
<evidence type="ECO:0000313" key="3">
    <source>
        <dbReference type="Proteomes" id="UP000481583"/>
    </source>
</evidence>
<feature type="compositionally biased region" description="Gly residues" evidence="1">
    <location>
        <begin position="44"/>
        <end position="54"/>
    </location>
</feature>
<accession>A0A6G4TVR7</accession>
<keyword evidence="3" id="KW-1185">Reference proteome</keyword>
<proteinExistence type="predicted"/>
<feature type="region of interest" description="Disordered" evidence="1">
    <location>
        <begin position="23"/>
        <end position="54"/>
    </location>
</feature>
<sequence length="54" mass="6182">MNEKYEYEMFRARTELLQRQEAAREQARQAAAAARGDEGRGGRRGFGFGFGARR</sequence>
<dbReference type="RefSeq" id="WP_165231886.1">
    <property type="nucleotide sequence ID" value="NZ_JAAKZV010000009.1"/>
</dbReference>
<name>A0A6G4TVR7_9ACTN</name>
<evidence type="ECO:0000313" key="2">
    <source>
        <dbReference type="EMBL" id="NGN63137.1"/>
    </source>
</evidence>
<dbReference type="AlphaFoldDB" id="A0A6G4TVR7"/>
<protein>
    <submittedName>
        <fullName evidence="2">Uncharacterized protein</fullName>
    </submittedName>
</protein>
<dbReference type="EMBL" id="JAAKZV010000009">
    <property type="protein sequence ID" value="NGN63137.1"/>
    <property type="molecule type" value="Genomic_DNA"/>
</dbReference>
<comment type="caution">
    <text evidence="2">The sequence shown here is derived from an EMBL/GenBank/DDBJ whole genome shotgun (WGS) entry which is preliminary data.</text>
</comment>
<evidence type="ECO:0000256" key="1">
    <source>
        <dbReference type="SAM" id="MobiDB-lite"/>
    </source>
</evidence>
<reference evidence="2 3" key="1">
    <citation type="submission" date="2020-02" db="EMBL/GenBank/DDBJ databases">
        <title>Whole-genome analyses of novel actinobacteria.</title>
        <authorList>
            <person name="Sahin N."/>
        </authorList>
    </citation>
    <scope>NUCLEOTIDE SEQUENCE [LARGE SCALE GENOMIC DNA]</scope>
    <source>
        <strain evidence="2 3">A7024</strain>
    </source>
</reference>
<dbReference type="Proteomes" id="UP000481583">
    <property type="component" value="Unassembled WGS sequence"/>
</dbReference>